<evidence type="ECO:0000313" key="2">
    <source>
        <dbReference type="Proteomes" id="UP000019028"/>
    </source>
</evidence>
<dbReference type="KEGG" id="sod:Sant_0054"/>
<evidence type="ECO:0000313" key="1">
    <source>
        <dbReference type="EMBL" id="AHF75171.1"/>
    </source>
</evidence>
<organism evidence="1 2">
    <name type="scientific">Sodalis praecaptivus</name>
    <dbReference type="NCBI Taxonomy" id="1239307"/>
    <lineage>
        <taxon>Bacteria</taxon>
        <taxon>Pseudomonadati</taxon>
        <taxon>Pseudomonadota</taxon>
        <taxon>Gammaproteobacteria</taxon>
        <taxon>Enterobacterales</taxon>
        <taxon>Bruguierivoracaceae</taxon>
        <taxon>Sodalis</taxon>
    </lineage>
</organism>
<dbReference type="Gene3D" id="2.60.120.10">
    <property type="entry name" value="Jelly Rolls"/>
    <property type="match status" value="1"/>
</dbReference>
<reference evidence="1 2" key="1">
    <citation type="journal article" date="2014" name="Genome Biol. Evol.">
        <title>Genome degeneration and adaptation in a nascent stage of symbiosis.</title>
        <authorList>
            <person name="Oakeson K.F."/>
            <person name="Gil R."/>
            <person name="Clayton A.L."/>
            <person name="Dunn D.M."/>
            <person name="von Niederhausern A.C."/>
            <person name="Hamil C."/>
            <person name="Aoyagi A."/>
            <person name="Duval B."/>
            <person name="Baca A."/>
            <person name="Silva F.J."/>
            <person name="Vallier A."/>
            <person name="Jackson D.G."/>
            <person name="Latorre A."/>
            <person name="Weiss R.B."/>
            <person name="Heddi A."/>
            <person name="Moya A."/>
            <person name="Dale C."/>
        </authorList>
    </citation>
    <scope>NUCLEOTIDE SEQUENCE [LARGE SCALE GENOMIC DNA]</scope>
    <source>
        <strain evidence="1 2">HS1</strain>
    </source>
</reference>
<gene>
    <name evidence="1" type="ORF">Sant_0054</name>
</gene>
<sequence>MCHHGVNISQHVGSGLKMMVESDGWFVGIKNWKPENDLHHLDCLERHLLTDEVFILLSGRCTLIIAQKDEHANLAFHAVPLEPYKIYCVAKGVWHNTITWPGVKMALIENRDTGVENSEFMPLNDHMRAELNAAL</sequence>
<name>W0HMQ1_9GAMM</name>
<dbReference type="EMBL" id="CP006569">
    <property type="protein sequence ID" value="AHF75171.1"/>
    <property type="molecule type" value="Genomic_DNA"/>
</dbReference>
<protein>
    <submittedName>
        <fullName evidence="1">Uncharacterized protein</fullName>
    </submittedName>
</protein>
<dbReference type="InterPro" id="IPR014710">
    <property type="entry name" value="RmlC-like_jellyroll"/>
</dbReference>
<dbReference type="HOGENOM" id="CLU_143351_0_0_6"/>
<proteinExistence type="predicted"/>
<dbReference type="AlphaFoldDB" id="W0HMQ1"/>
<dbReference type="SUPFAM" id="SSF51182">
    <property type="entry name" value="RmlC-like cupins"/>
    <property type="match status" value="1"/>
</dbReference>
<dbReference type="Proteomes" id="UP000019028">
    <property type="component" value="Chromosome"/>
</dbReference>
<accession>W0HMQ1</accession>
<dbReference type="InterPro" id="IPR011051">
    <property type="entry name" value="RmlC_Cupin_sf"/>
</dbReference>
<dbReference type="OrthoDB" id="9798066at2"/>
<keyword evidence="2" id="KW-1185">Reference proteome</keyword>
<dbReference type="RefSeq" id="WP_025420327.1">
    <property type="nucleotide sequence ID" value="NZ_CP006569.1"/>
</dbReference>
<dbReference type="PATRIC" id="fig|1239307.3.peg.58"/>